<organism evidence="1 2">
    <name type="scientific">Zhenhengia yiwuensis</name>
    <dbReference type="NCBI Taxonomy" id="2763666"/>
    <lineage>
        <taxon>Bacteria</taxon>
        <taxon>Bacillati</taxon>
        <taxon>Bacillota</taxon>
        <taxon>Clostridia</taxon>
        <taxon>Lachnospirales</taxon>
        <taxon>Lachnospiraceae</taxon>
        <taxon>Zhenhengia</taxon>
    </lineage>
</organism>
<name>A0A926IDE7_9FIRM</name>
<dbReference type="EMBL" id="JACRSY010000005">
    <property type="protein sequence ID" value="MBC8578769.1"/>
    <property type="molecule type" value="Genomic_DNA"/>
</dbReference>
<gene>
    <name evidence="1" type="ORF">H8718_04395</name>
</gene>
<evidence type="ECO:0000313" key="1">
    <source>
        <dbReference type="EMBL" id="MBC8578769.1"/>
    </source>
</evidence>
<dbReference type="Proteomes" id="UP000655830">
    <property type="component" value="Unassembled WGS sequence"/>
</dbReference>
<keyword evidence="2" id="KW-1185">Reference proteome</keyword>
<proteinExistence type="predicted"/>
<reference evidence="1" key="1">
    <citation type="submission" date="2020-08" db="EMBL/GenBank/DDBJ databases">
        <title>Genome public.</title>
        <authorList>
            <person name="Liu C."/>
            <person name="Sun Q."/>
        </authorList>
    </citation>
    <scope>NUCLEOTIDE SEQUENCE</scope>
    <source>
        <strain evidence="1">NSJ-12</strain>
    </source>
</reference>
<accession>A0A926IDE7</accession>
<sequence>MNDQLGLIAILGISYLLLNQGNNNEMTYTRGEQDTNYKTFRSPLYGITFKYPANWIKNSNYEERYDGPNGFFEVSELESFGRPIDQVAKQEIDIPIQPYGTNPEVIATELDGEPARIIMPSADQQKVFDREVAVIVKNKRPVSESSGIYDYTVIWTNKDNLQNLLDSFKFL</sequence>
<protein>
    <submittedName>
        <fullName evidence="1">Uncharacterized protein</fullName>
    </submittedName>
</protein>
<dbReference type="RefSeq" id="WP_249331820.1">
    <property type="nucleotide sequence ID" value="NZ_JACRSY010000005.1"/>
</dbReference>
<evidence type="ECO:0000313" key="2">
    <source>
        <dbReference type="Proteomes" id="UP000655830"/>
    </source>
</evidence>
<comment type="caution">
    <text evidence="1">The sequence shown here is derived from an EMBL/GenBank/DDBJ whole genome shotgun (WGS) entry which is preliminary data.</text>
</comment>
<dbReference type="AlphaFoldDB" id="A0A926IDE7"/>